<dbReference type="RefSeq" id="WP_324778562.1">
    <property type="nucleotide sequence ID" value="NZ_CP141769.1"/>
</dbReference>
<evidence type="ECO:0008006" key="4">
    <source>
        <dbReference type="Google" id="ProtNLM"/>
    </source>
</evidence>
<evidence type="ECO:0000256" key="1">
    <source>
        <dbReference type="SAM" id="MobiDB-lite"/>
    </source>
</evidence>
<evidence type="ECO:0000313" key="3">
    <source>
        <dbReference type="Proteomes" id="UP001334732"/>
    </source>
</evidence>
<organism evidence="2 3">
    <name type="scientific">Thiobacillus sedimenti</name>
    <dbReference type="NCBI Taxonomy" id="3110231"/>
    <lineage>
        <taxon>Bacteria</taxon>
        <taxon>Pseudomonadati</taxon>
        <taxon>Pseudomonadota</taxon>
        <taxon>Betaproteobacteria</taxon>
        <taxon>Nitrosomonadales</taxon>
        <taxon>Thiobacillaceae</taxon>
        <taxon>Thiobacillus</taxon>
    </lineage>
</organism>
<feature type="compositionally biased region" description="Basic and acidic residues" evidence="1">
    <location>
        <begin position="299"/>
        <end position="308"/>
    </location>
</feature>
<keyword evidence="3" id="KW-1185">Reference proteome</keyword>
<evidence type="ECO:0000313" key="2">
    <source>
        <dbReference type="EMBL" id="WRS37948.1"/>
    </source>
</evidence>
<name>A0ABZ1CEZ7_9PROT</name>
<dbReference type="EMBL" id="CP141769">
    <property type="protein sequence ID" value="WRS37948.1"/>
    <property type="molecule type" value="Genomic_DNA"/>
</dbReference>
<gene>
    <name evidence="2" type="ORF">VA613_07920</name>
</gene>
<feature type="compositionally biased region" description="Gly residues" evidence="1">
    <location>
        <begin position="309"/>
        <end position="319"/>
    </location>
</feature>
<feature type="compositionally biased region" description="Basic and acidic residues" evidence="1">
    <location>
        <begin position="140"/>
        <end position="149"/>
    </location>
</feature>
<feature type="compositionally biased region" description="Pro residues" evidence="1">
    <location>
        <begin position="215"/>
        <end position="227"/>
    </location>
</feature>
<reference evidence="2 3" key="1">
    <citation type="submission" date="2023-12" db="EMBL/GenBank/DDBJ databases">
        <title>Thiobacillus sedimentum sp. nov., a chemolithoautotrophic sulfur-oxidizing bacterium isolated from freshwater sediment.</title>
        <authorList>
            <person name="Luo J."/>
            <person name="Dai C."/>
        </authorList>
    </citation>
    <scope>NUCLEOTIDE SEQUENCE [LARGE SCALE GENOMIC DNA]</scope>
    <source>
        <strain evidence="2 3">SCUT-2</strain>
    </source>
</reference>
<feature type="region of interest" description="Disordered" evidence="1">
    <location>
        <begin position="133"/>
        <end position="319"/>
    </location>
</feature>
<protein>
    <recommendedName>
        <fullName evidence="4">Lipoprotein</fullName>
    </recommendedName>
</protein>
<dbReference type="Proteomes" id="UP001334732">
    <property type="component" value="Chromosome"/>
</dbReference>
<proteinExistence type="predicted"/>
<sequence>MNLRHVLIAAGLATLAGCAVGPDWGDEGAYGPGYPVYRDTDAYGGYFYVQIVYIDGEPWYVDDDRRAHPVPPHLRSHFRQSGWARSLPPRFGHDDDVRDGYRLSRIVYVNDVPLYVDDDRRARPLPVQERSRFSYQGVVRPRDAGRTGREPQALPQPRYDNAPRPLPPASGREPERPQSPAYGRERQTPPADGRVQERGTPPDYGRERDRSGPPSAVPQPLPRPAAPPERVREMPQGRPQQPADRDDRGQPPGRGAEQLPDRGATTGRPPSQGRGRKADDGQRPGGADARKNGQPSGNTERRKDDGQGTRRGVGDPGGN</sequence>
<dbReference type="PROSITE" id="PS51257">
    <property type="entry name" value="PROKAR_LIPOPROTEIN"/>
    <property type="match status" value="1"/>
</dbReference>
<accession>A0ABZ1CEZ7</accession>